<feature type="region of interest" description="Disordered" evidence="1">
    <location>
        <begin position="309"/>
        <end position="382"/>
    </location>
</feature>
<dbReference type="AlphaFoldDB" id="A0A836C8M3"/>
<gene>
    <name evidence="2" type="ORF">JKP88DRAFT_282682</name>
</gene>
<reference evidence="2" key="1">
    <citation type="submission" date="2021-02" db="EMBL/GenBank/DDBJ databases">
        <title>First Annotated Genome of the Yellow-green Alga Tribonema minus.</title>
        <authorList>
            <person name="Mahan K.M."/>
        </authorList>
    </citation>
    <scope>NUCLEOTIDE SEQUENCE</scope>
    <source>
        <strain evidence="2">UTEX B ZZ1240</strain>
    </source>
</reference>
<dbReference type="EMBL" id="JAFCMP010000535">
    <property type="protein sequence ID" value="KAG5176664.1"/>
    <property type="molecule type" value="Genomic_DNA"/>
</dbReference>
<proteinExistence type="predicted"/>
<dbReference type="Proteomes" id="UP000664859">
    <property type="component" value="Unassembled WGS sequence"/>
</dbReference>
<sequence length="423" mass="47419">MTIKDAAASCMEYALGLNQALLNEPDAREQVNKLVHQWVIRAREEFGLGDGTLSGVVTTTMTALKEANNPLHQHWYATVLNAERRANEAAMNQAKRDCGSIINWAKGIVEGPDTCDMVELAIALMIVSGLRIGEVIHYVNTVYAALNHPKYTSVHRVIVDRLEKQGKSPKAMRVPIMVPALTFVHKFQLLRAQWSSPKLNSKKAEKINEAMPRLPVLEQWCVDYENHFRPVLATFSNARGIKATSHKLCYLHHAAMMQLTKARHGAIDGREFLHHAQIRTAYDNYDHLMIEMGDEHFDEDGDVLMEEEVAEEGVNDENNAEQPAAKRQRTMNDSNRSEPAASEAADSDESGQSRRTADSRDTVVRSRGPRERREFSGSSAATERMSMEQFCNAMNLIKDNTALPTESKAILMRLLKKGVDIVV</sequence>
<comment type="caution">
    <text evidence="2">The sequence shown here is derived from an EMBL/GenBank/DDBJ whole genome shotgun (WGS) entry which is preliminary data.</text>
</comment>
<feature type="compositionally biased region" description="Acidic residues" evidence="1">
    <location>
        <begin position="309"/>
        <end position="319"/>
    </location>
</feature>
<organism evidence="2 3">
    <name type="scientific">Tribonema minus</name>
    <dbReference type="NCBI Taxonomy" id="303371"/>
    <lineage>
        <taxon>Eukaryota</taxon>
        <taxon>Sar</taxon>
        <taxon>Stramenopiles</taxon>
        <taxon>Ochrophyta</taxon>
        <taxon>PX clade</taxon>
        <taxon>Xanthophyceae</taxon>
        <taxon>Tribonematales</taxon>
        <taxon>Tribonemataceae</taxon>
        <taxon>Tribonema</taxon>
    </lineage>
</organism>
<name>A0A836C8M3_9STRA</name>
<accession>A0A836C8M3</accession>
<evidence type="ECO:0000256" key="1">
    <source>
        <dbReference type="SAM" id="MobiDB-lite"/>
    </source>
</evidence>
<evidence type="ECO:0000313" key="3">
    <source>
        <dbReference type="Proteomes" id="UP000664859"/>
    </source>
</evidence>
<dbReference type="Gene3D" id="1.10.443.30">
    <property type="entry name" value="Telomere resolvase"/>
    <property type="match status" value="1"/>
</dbReference>
<dbReference type="InterPro" id="IPR038280">
    <property type="entry name" value="ResT/TelK_cat_sf"/>
</dbReference>
<feature type="compositionally biased region" description="Basic and acidic residues" evidence="1">
    <location>
        <begin position="351"/>
        <end position="375"/>
    </location>
</feature>
<protein>
    <submittedName>
        <fullName evidence="2">Uncharacterized protein</fullName>
    </submittedName>
</protein>
<evidence type="ECO:0000313" key="2">
    <source>
        <dbReference type="EMBL" id="KAG5176664.1"/>
    </source>
</evidence>
<keyword evidence="3" id="KW-1185">Reference proteome</keyword>